<proteinExistence type="predicted"/>
<gene>
    <name evidence="1" type="ORF">CEXT_390851</name>
</gene>
<keyword evidence="2" id="KW-1185">Reference proteome</keyword>
<sequence length="104" mass="11793">MDGNFPKTSRIIIICYLFHQLHPLTRSCFLTDYMGDSFHCSVFLALGTPRNVCIVVNFTRPLSPVQMSHSSPPGMLARKRQFPRGFLAYGINDNKCINLNSKLD</sequence>
<dbReference type="Proteomes" id="UP001054945">
    <property type="component" value="Unassembled WGS sequence"/>
</dbReference>
<organism evidence="1 2">
    <name type="scientific">Caerostris extrusa</name>
    <name type="common">Bark spider</name>
    <name type="synonym">Caerostris bankana</name>
    <dbReference type="NCBI Taxonomy" id="172846"/>
    <lineage>
        <taxon>Eukaryota</taxon>
        <taxon>Metazoa</taxon>
        <taxon>Ecdysozoa</taxon>
        <taxon>Arthropoda</taxon>
        <taxon>Chelicerata</taxon>
        <taxon>Arachnida</taxon>
        <taxon>Araneae</taxon>
        <taxon>Araneomorphae</taxon>
        <taxon>Entelegynae</taxon>
        <taxon>Araneoidea</taxon>
        <taxon>Araneidae</taxon>
        <taxon>Caerostris</taxon>
    </lineage>
</organism>
<evidence type="ECO:0000313" key="2">
    <source>
        <dbReference type="Proteomes" id="UP001054945"/>
    </source>
</evidence>
<evidence type="ECO:0000313" key="1">
    <source>
        <dbReference type="EMBL" id="GIY74990.1"/>
    </source>
</evidence>
<name>A0AAV4VYR1_CAEEX</name>
<reference evidence="1 2" key="1">
    <citation type="submission" date="2021-06" db="EMBL/GenBank/DDBJ databases">
        <title>Caerostris extrusa draft genome.</title>
        <authorList>
            <person name="Kono N."/>
            <person name="Arakawa K."/>
        </authorList>
    </citation>
    <scope>NUCLEOTIDE SEQUENCE [LARGE SCALE GENOMIC DNA]</scope>
</reference>
<dbReference type="AlphaFoldDB" id="A0AAV4VYR1"/>
<protein>
    <submittedName>
        <fullName evidence="1">Uncharacterized protein</fullName>
    </submittedName>
</protein>
<dbReference type="EMBL" id="BPLR01015285">
    <property type="protein sequence ID" value="GIY74990.1"/>
    <property type="molecule type" value="Genomic_DNA"/>
</dbReference>
<comment type="caution">
    <text evidence="1">The sequence shown here is derived from an EMBL/GenBank/DDBJ whole genome shotgun (WGS) entry which is preliminary data.</text>
</comment>
<accession>A0AAV4VYR1</accession>